<dbReference type="SUPFAM" id="SSF56954">
    <property type="entry name" value="Outer membrane efflux proteins (OEP)"/>
    <property type="match status" value="1"/>
</dbReference>
<evidence type="ECO:0000256" key="2">
    <source>
        <dbReference type="RuleBase" id="RU362097"/>
    </source>
</evidence>
<name>A0ABM7PNJ8_9BACT</name>
<dbReference type="Gene3D" id="1.20.1600.10">
    <property type="entry name" value="Outer membrane efflux proteins (OEP)"/>
    <property type="match status" value="1"/>
</dbReference>
<comment type="similarity">
    <text evidence="1 2">Belongs to the outer membrane factor (OMF) (TC 1.B.17) family.</text>
</comment>
<gene>
    <name evidence="3" type="ORF">DSLASN_47470</name>
</gene>
<dbReference type="NCBIfam" id="TIGR01845">
    <property type="entry name" value="outer_NodT"/>
    <property type="match status" value="1"/>
</dbReference>
<keyword evidence="4" id="KW-1185">Reference proteome</keyword>
<accession>A0ABM7PNJ8</accession>
<evidence type="ECO:0000313" key="4">
    <source>
        <dbReference type="Proteomes" id="UP001320148"/>
    </source>
</evidence>
<dbReference type="EMBL" id="AP024488">
    <property type="protein sequence ID" value="BCS99115.1"/>
    <property type="molecule type" value="Genomic_DNA"/>
</dbReference>
<reference evidence="3 4" key="1">
    <citation type="submission" date="2021-02" db="EMBL/GenBank/DDBJ databases">
        <title>Complete genome of Desulfoluna sp. strain ASN36.</title>
        <authorList>
            <person name="Takahashi A."/>
            <person name="Kojima H."/>
            <person name="Fukui M."/>
        </authorList>
    </citation>
    <scope>NUCLEOTIDE SEQUENCE [LARGE SCALE GENOMIC DNA]</scope>
    <source>
        <strain evidence="3 4">ASN36</strain>
    </source>
</reference>
<evidence type="ECO:0000313" key="3">
    <source>
        <dbReference type="EMBL" id="BCS99115.1"/>
    </source>
</evidence>
<dbReference type="Pfam" id="PF02321">
    <property type="entry name" value="OEP"/>
    <property type="match status" value="2"/>
</dbReference>
<keyword evidence="2" id="KW-0449">Lipoprotein</keyword>
<comment type="subcellular location">
    <subcellularLocation>
        <location evidence="2">Cell membrane</location>
        <topology evidence="2">Lipid-anchor</topology>
    </subcellularLocation>
</comment>
<keyword evidence="2" id="KW-0564">Palmitate</keyword>
<keyword evidence="2" id="KW-1134">Transmembrane beta strand</keyword>
<dbReference type="InterPro" id="IPR003423">
    <property type="entry name" value="OMP_efflux"/>
</dbReference>
<evidence type="ECO:0000256" key="1">
    <source>
        <dbReference type="ARBA" id="ARBA00007613"/>
    </source>
</evidence>
<keyword evidence="2" id="KW-0472">Membrane</keyword>
<dbReference type="PANTHER" id="PTHR30203">
    <property type="entry name" value="OUTER MEMBRANE CATION EFFLUX PROTEIN"/>
    <property type="match status" value="1"/>
</dbReference>
<keyword evidence="2" id="KW-0812">Transmembrane</keyword>
<dbReference type="Gene3D" id="2.20.200.10">
    <property type="entry name" value="Outer membrane efflux proteins (OEP)"/>
    <property type="match status" value="1"/>
</dbReference>
<dbReference type="PANTHER" id="PTHR30203:SF24">
    <property type="entry name" value="BLR4935 PROTEIN"/>
    <property type="match status" value="1"/>
</dbReference>
<protein>
    <submittedName>
        <fullName evidence="3">RND transporter</fullName>
    </submittedName>
</protein>
<organism evidence="3 4">
    <name type="scientific">Desulfoluna limicola</name>
    <dbReference type="NCBI Taxonomy" id="2810562"/>
    <lineage>
        <taxon>Bacteria</taxon>
        <taxon>Pseudomonadati</taxon>
        <taxon>Thermodesulfobacteriota</taxon>
        <taxon>Desulfobacteria</taxon>
        <taxon>Desulfobacterales</taxon>
        <taxon>Desulfolunaceae</taxon>
        <taxon>Desulfoluna</taxon>
    </lineage>
</organism>
<dbReference type="InterPro" id="IPR010131">
    <property type="entry name" value="MdtP/NodT-like"/>
</dbReference>
<dbReference type="Proteomes" id="UP001320148">
    <property type="component" value="Chromosome"/>
</dbReference>
<proteinExistence type="inferred from homology"/>
<sequence>MGEGVSDLVMEGDDTSRPAVDWWLSFEDEALNAMVAQALEENPTIDQAAAGVRKAEAFLAGQKAADLPGVNLTGSVGRARTEGFMGGVSNSWNLSAAATYELDFWGKRQALKAQRLLDRDSSLAAVSSAMISVSAQVADTWYLLVERQAQLTLAEERVALKRERLAFVEQRYGQGTVLAEQVYGGRLELASEEATLVGYKADLAVASHALSALLNRNPGVPEDILERLPDASLPPMPPLADQPLSSRLILGRPDLVQAMNHVKKADEAVAVSLADRFPSFSLTAGYGRAGYDTGSLSGSGPVWNIGGNLLAPLLDWGARKSKVTADKAAFDEAMASYRSTALSAFKDAEDALSNYHHGEMAVALFEEALSSAVSTRAYVRSRYLEGASDYLSLISARISENEAKGRLIANQRMLLSYRIGLARALGGSFSDSWAEHDVLKSMPPAAR</sequence>